<dbReference type="FunFam" id="3.40.50.360:FF:000036">
    <property type="entry name" value="NADPH--cytochrome P450 reductase"/>
    <property type="match status" value="1"/>
</dbReference>
<dbReference type="GO" id="GO:0005829">
    <property type="term" value="C:cytosol"/>
    <property type="evidence" value="ECO:0007669"/>
    <property type="project" value="TreeGrafter"/>
</dbReference>
<evidence type="ECO:0000313" key="7">
    <source>
        <dbReference type="Proteomes" id="UP000750502"/>
    </source>
</evidence>
<dbReference type="EMBL" id="JADFTT010000640">
    <property type="protein sequence ID" value="KAG5759594.1"/>
    <property type="molecule type" value="Genomic_DNA"/>
</dbReference>
<gene>
    <name evidence="6" type="ORF">H9Q72_012277</name>
</gene>
<dbReference type="Pfam" id="PF00667">
    <property type="entry name" value="FAD_binding_1"/>
    <property type="match status" value="1"/>
</dbReference>
<name>A0A9P7L0N7_9HYPO</name>
<dbReference type="SUPFAM" id="SSF52218">
    <property type="entry name" value="Flavoproteins"/>
    <property type="match status" value="1"/>
</dbReference>
<dbReference type="OrthoDB" id="1856718at2759"/>
<dbReference type="PANTHER" id="PTHR19384">
    <property type="entry name" value="NITRIC OXIDE SYNTHASE-RELATED"/>
    <property type="match status" value="1"/>
</dbReference>
<dbReference type="PROSITE" id="PS50902">
    <property type="entry name" value="FLAVODOXIN_LIKE"/>
    <property type="match status" value="1"/>
</dbReference>
<feature type="domain" description="Flavodoxin-like" evidence="5">
    <location>
        <begin position="88"/>
        <end position="241"/>
    </location>
</feature>
<dbReference type="AlphaFoldDB" id="A0A9P7L0N7"/>
<dbReference type="GO" id="GO:0003958">
    <property type="term" value="F:NADPH-hemoprotein reductase activity"/>
    <property type="evidence" value="ECO:0007669"/>
    <property type="project" value="TreeGrafter"/>
</dbReference>
<proteinExistence type="predicted"/>
<evidence type="ECO:0000256" key="4">
    <source>
        <dbReference type="ARBA" id="ARBA00022857"/>
    </source>
</evidence>
<reference evidence="6" key="1">
    <citation type="journal article" date="2020" name="bioRxiv">
        <title>Historical genomics reveals the evolutionary mechanisms behind multiple outbreaks of the host-specific coffee wilt pathogen Fusarium xylarioides.</title>
        <authorList>
            <person name="Peck D."/>
            <person name="Nowell R.W."/>
            <person name="Flood J."/>
            <person name="Ryan M.J."/>
            <person name="Barraclough T.G."/>
        </authorList>
    </citation>
    <scope>NUCLEOTIDE SEQUENCE</scope>
    <source>
        <strain evidence="6">IMI 127659i</strain>
    </source>
</reference>
<organism evidence="6 7">
    <name type="scientific">Fusarium xylarioides</name>
    <dbReference type="NCBI Taxonomy" id="221167"/>
    <lineage>
        <taxon>Eukaryota</taxon>
        <taxon>Fungi</taxon>
        <taxon>Dikarya</taxon>
        <taxon>Ascomycota</taxon>
        <taxon>Pezizomycotina</taxon>
        <taxon>Sordariomycetes</taxon>
        <taxon>Hypocreomycetidae</taxon>
        <taxon>Hypocreales</taxon>
        <taxon>Nectriaceae</taxon>
        <taxon>Fusarium</taxon>
        <taxon>Fusarium fujikuroi species complex</taxon>
    </lineage>
</organism>
<dbReference type="PRINTS" id="PR00369">
    <property type="entry name" value="FLAVODOXIN"/>
</dbReference>
<dbReference type="InterPro" id="IPR029039">
    <property type="entry name" value="Flavoprotein-like_sf"/>
</dbReference>
<keyword evidence="2" id="KW-0285">Flavoprotein</keyword>
<keyword evidence="7" id="KW-1185">Reference proteome</keyword>
<keyword evidence="4" id="KW-0521">NADP</keyword>
<evidence type="ECO:0000256" key="3">
    <source>
        <dbReference type="ARBA" id="ARBA00022643"/>
    </source>
</evidence>
<dbReference type="InterPro" id="IPR017938">
    <property type="entry name" value="Riboflavin_synthase-like_b-brl"/>
</dbReference>
<dbReference type="Gene3D" id="3.40.50.360">
    <property type="match status" value="1"/>
</dbReference>
<dbReference type="GO" id="GO:0010181">
    <property type="term" value="F:FMN binding"/>
    <property type="evidence" value="ECO:0007669"/>
    <property type="project" value="InterPro"/>
</dbReference>
<accession>A0A9P7L0N7</accession>
<comment type="cofactor">
    <cofactor evidence="1">
        <name>FMN</name>
        <dbReference type="ChEBI" id="CHEBI:58210"/>
    </cofactor>
</comment>
<sequence length="362" mass="41001">MFHFLPDYVVGHLDAKELYRVTKRLLTNRIRSSDLIPLAIAFLVTFLYRTIKYIDNTRAARDRLSIPDDTSDRQRDIIQFMDNAGKDCVISFGSQSGAAEDYAIRLAQEGKGRFGLQTMVADLEDYDFDTLDTFPSSKIAIFVLATYGDGEPTDNAIAFFNVITEDTASFSLGEQEKPLNNMRYAAFGLGNRTYEHFNAMVRKSTRALSCLGAQNLTAIGEGDDGMGTREEDFLAWKEVMWSYVASAYRLMEKRQVFQPLYEVQECKIVRPTSKPYLGQLENESTMSGLHNHQIARIVESRELFFAGDRKCLHLELDLTCSGLTYKTGDHVAIWLMNSSEEVDALFDVLNLAYVRNEAINIV</sequence>
<dbReference type="SUPFAM" id="SSF63380">
    <property type="entry name" value="Riboflavin synthase domain-like"/>
    <property type="match status" value="1"/>
</dbReference>
<evidence type="ECO:0000256" key="2">
    <source>
        <dbReference type="ARBA" id="ARBA00022630"/>
    </source>
</evidence>
<dbReference type="InterPro" id="IPR003097">
    <property type="entry name" value="CysJ-like_FAD-binding"/>
</dbReference>
<evidence type="ECO:0000313" key="6">
    <source>
        <dbReference type="EMBL" id="KAG5759594.1"/>
    </source>
</evidence>
<dbReference type="InterPro" id="IPR008254">
    <property type="entry name" value="Flavodoxin/NO_synth"/>
</dbReference>
<reference evidence="6" key="2">
    <citation type="submission" date="2020-10" db="EMBL/GenBank/DDBJ databases">
        <authorList>
            <person name="Peck L.D."/>
            <person name="Nowell R.W."/>
            <person name="Flood J."/>
            <person name="Ryan M.J."/>
            <person name="Barraclough T.G."/>
        </authorList>
    </citation>
    <scope>NUCLEOTIDE SEQUENCE</scope>
    <source>
        <strain evidence="6">IMI 127659i</strain>
    </source>
</reference>
<dbReference type="InterPro" id="IPR001094">
    <property type="entry name" value="Flavdoxin-like"/>
</dbReference>
<dbReference type="Pfam" id="PF00258">
    <property type="entry name" value="Flavodoxin_1"/>
    <property type="match status" value="1"/>
</dbReference>
<evidence type="ECO:0000259" key="5">
    <source>
        <dbReference type="PROSITE" id="PS50902"/>
    </source>
</evidence>
<comment type="caution">
    <text evidence="6">The sequence shown here is derived from an EMBL/GenBank/DDBJ whole genome shotgun (WGS) entry which is preliminary data.</text>
</comment>
<evidence type="ECO:0000256" key="1">
    <source>
        <dbReference type="ARBA" id="ARBA00001917"/>
    </source>
</evidence>
<keyword evidence="3" id="KW-0288">FMN</keyword>
<protein>
    <recommendedName>
        <fullName evidence="5">Flavodoxin-like domain-containing protein</fullName>
    </recommendedName>
</protein>
<dbReference type="Gene3D" id="2.40.30.10">
    <property type="entry name" value="Translation factors"/>
    <property type="match status" value="1"/>
</dbReference>
<dbReference type="Proteomes" id="UP000750502">
    <property type="component" value="Unassembled WGS sequence"/>
</dbReference>
<dbReference type="GO" id="GO:0050660">
    <property type="term" value="F:flavin adenine dinucleotide binding"/>
    <property type="evidence" value="ECO:0007669"/>
    <property type="project" value="TreeGrafter"/>
</dbReference>
<dbReference type="PANTHER" id="PTHR19384:SF17">
    <property type="entry name" value="NADPH--CYTOCHROME P450 REDUCTASE"/>
    <property type="match status" value="1"/>
</dbReference>